<keyword evidence="9" id="KW-0675">Receptor</keyword>
<evidence type="ECO:0000256" key="4">
    <source>
        <dbReference type="ARBA" id="ARBA00023136"/>
    </source>
</evidence>
<dbReference type="Gene3D" id="2.60.220.50">
    <property type="match status" value="1"/>
</dbReference>
<dbReference type="AlphaFoldDB" id="A0A834FC47"/>
<feature type="transmembrane region" description="Helical" evidence="6">
    <location>
        <begin position="195"/>
        <end position="217"/>
    </location>
</feature>
<dbReference type="PANTHER" id="PTHR12011">
    <property type="entry name" value="ADHESION G-PROTEIN COUPLED RECEPTOR"/>
    <property type="match status" value="1"/>
</dbReference>
<keyword evidence="2 6" id="KW-0812">Transmembrane</keyword>
<evidence type="ECO:0000259" key="8">
    <source>
        <dbReference type="PROSITE" id="PS50261"/>
    </source>
</evidence>
<dbReference type="InterPro" id="IPR057244">
    <property type="entry name" value="GAIN_B"/>
</dbReference>
<dbReference type="GO" id="GO:0007189">
    <property type="term" value="P:adenylate cyclase-activating G protein-coupled receptor signaling pathway"/>
    <property type="evidence" value="ECO:0007669"/>
    <property type="project" value="TreeGrafter"/>
</dbReference>
<name>A0A834FC47_ORYME</name>
<dbReference type="Proteomes" id="UP000646548">
    <property type="component" value="Unassembled WGS sequence"/>
</dbReference>
<dbReference type="GO" id="GO:0005886">
    <property type="term" value="C:plasma membrane"/>
    <property type="evidence" value="ECO:0007669"/>
    <property type="project" value="TreeGrafter"/>
</dbReference>
<protein>
    <submittedName>
        <fullName evidence="9">Putative G-protein coupled receptor 97</fullName>
    </submittedName>
</protein>
<dbReference type="PRINTS" id="PR00249">
    <property type="entry name" value="GPCRSECRETIN"/>
</dbReference>
<feature type="domain" description="G-protein coupled receptors family 2 profile 2" evidence="8">
    <location>
        <begin position="158"/>
        <end position="432"/>
    </location>
</feature>
<evidence type="ECO:0000256" key="6">
    <source>
        <dbReference type="SAM" id="Phobius"/>
    </source>
</evidence>
<feature type="transmembrane region" description="Helical" evidence="6">
    <location>
        <begin position="411"/>
        <end position="433"/>
    </location>
</feature>
<dbReference type="InterPro" id="IPR000203">
    <property type="entry name" value="GPS"/>
</dbReference>
<accession>A0A834FC47</accession>
<evidence type="ECO:0000256" key="1">
    <source>
        <dbReference type="ARBA" id="ARBA00004141"/>
    </source>
</evidence>
<keyword evidence="5" id="KW-1015">Disulfide bond</keyword>
<feature type="transmembrane region" description="Helical" evidence="6">
    <location>
        <begin position="270"/>
        <end position="294"/>
    </location>
</feature>
<feature type="transmembrane region" description="Helical" evidence="6">
    <location>
        <begin position="379"/>
        <end position="399"/>
    </location>
</feature>
<evidence type="ECO:0000256" key="3">
    <source>
        <dbReference type="ARBA" id="ARBA00022989"/>
    </source>
</evidence>
<dbReference type="EMBL" id="WKFB01000266">
    <property type="protein sequence ID" value="KAF6729081.1"/>
    <property type="molecule type" value="Genomic_DNA"/>
</dbReference>
<dbReference type="InterPro" id="IPR017981">
    <property type="entry name" value="GPCR_2-like_7TM"/>
</dbReference>
<dbReference type="PANTHER" id="PTHR12011:SF285">
    <property type="entry name" value="ADHESION G PROTEIN-COUPLED RECEPTOR G3"/>
    <property type="match status" value="1"/>
</dbReference>
<dbReference type="SMART" id="SM00303">
    <property type="entry name" value="GPS"/>
    <property type="match status" value="1"/>
</dbReference>
<dbReference type="Pfam" id="PF00002">
    <property type="entry name" value="7tm_2"/>
    <property type="match status" value="1"/>
</dbReference>
<sequence length="458" mass="51009">MNVKPSEEAEGNVTPDVRVQIPSSALQKIKGAAASEKVMVVASVLNSTFFESPTETQNNTTPSVLGWRVLSVKGGTDPIKNLIEPIKLTFRSEENVTNGLCVFWKEPENLSGKGSWSTDGCQTKFNGEEFICSSSHMSFFAVLVNPEMSVGESHNTNLRYITYVGSALSVIFAVISFFIYMYLRRRGRSEKAIGIHMQLTAALLFLHLSFLLSGSWFHVVEDQDDGWACRGLGLILHWSLLATLTWLALEGFHLYLLLVRVFNISVERYLLKLSIVGWGFPTLAAMACGISGVYGKYILELKDKENPESKSSICWMSSEFKHRQVIGYLTVAFLCLVVLYNTCMLTLVVFKLYLIRSGNMGLKNSNQWRNVKKEKGLDLWKKCAAVLILSCVLGLPWGLASTTYISLSGVYVFTILNSLQGLFMFLWSVSLVCKSRSHRSIAAKDLSTQKMITASTSN</sequence>
<keyword evidence="4 6" id="KW-0472">Membrane</keyword>
<proteinExistence type="predicted"/>
<evidence type="ECO:0000313" key="10">
    <source>
        <dbReference type="Proteomes" id="UP000646548"/>
    </source>
</evidence>
<gene>
    <name evidence="9" type="ORF">FQA47_010599</name>
</gene>
<feature type="domain" description="GAIN-B" evidence="7">
    <location>
        <begin position="1"/>
        <end position="150"/>
    </location>
</feature>
<dbReference type="InterPro" id="IPR000832">
    <property type="entry name" value="GPCR_2_secretin-like"/>
</dbReference>
<dbReference type="InterPro" id="IPR046338">
    <property type="entry name" value="GAIN_dom_sf"/>
</dbReference>
<feature type="transmembrane region" description="Helical" evidence="6">
    <location>
        <begin position="160"/>
        <end position="183"/>
    </location>
</feature>
<reference evidence="9" key="1">
    <citation type="journal article" name="BMC Genomics">
        <title>Long-read sequencing and de novo genome assembly of marine medaka (Oryzias melastigma).</title>
        <authorList>
            <person name="Liang P."/>
            <person name="Saqib H.S.A."/>
            <person name="Ni X."/>
            <person name="Shen Y."/>
        </authorList>
    </citation>
    <scope>NUCLEOTIDE SEQUENCE</scope>
    <source>
        <strain evidence="9">Bigg-433</strain>
    </source>
</reference>
<comment type="caution">
    <text evidence="9">The sequence shown here is derived from an EMBL/GenBank/DDBJ whole genome shotgun (WGS) entry which is preliminary data.</text>
</comment>
<dbReference type="GO" id="GO:0004930">
    <property type="term" value="F:G protein-coupled receptor activity"/>
    <property type="evidence" value="ECO:0007669"/>
    <property type="project" value="InterPro"/>
</dbReference>
<dbReference type="Pfam" id="PF01825">
    <property type="entry name" value="GPS"/>
    <property type="match status" value="1"/>
</dbReference>
<organism evidence="9 10">
    <name type="scientific">Oryzias melastigma</name>
    <name type="common">Marine medaka</name>
    <dbReference type="NCBI Taxonomy" id="30732"/>
    <lineage>
        <taxon>Eukaryota</taxon>
        <taxon>Metazoa</taxon>
        <taxon>Chordata</taxon>
        <taxon>Craniata</taxon>
        <taxon>Vertebrata</taxon>
        <taxon>Euteleostomi</taxon>
        <taxon>Actinopterygii</taxon>
        <taxon>Neopterygii</taxon>
        <taxon>Teleostei</taxon>
        <taxon>Neoteleostei</taxon>
        <taxon>Acanthomorphata</taxon>
        <taxon>Ovalentaria</taxon>
        <taxon>Atherinomorphae</taxon>
        <taxon>Beloniformes</taxon>
        <taxon>Adrianichthyidae</taxon>
        <taxon>Oryziinae</taxon>
        <taxon>Oryzias</taxon>
    </lineage>
</organism>
<feature type="transmembrane region" description="Helical" evidence="6">
    <location>
        <begin position="325"/>
        <end position="354"/>
    </location>
</feature>
<comment type="subcellular location">
    <subcellularLocation>
        <location evidence="1">Membrane</location>
        <topology evidence="1">Multi-pass membrane protein</topology>
    </subcellularLocation>
</comment>
<evidence type="ECO:0000259" key="7">
    <source>
        <dbReference type="PROSITE" id="PS50221"/>
    </source>
</evidence>
<feature type="transmembrane region" description="Helical" evidence="6">
    <location>
        <begin position="237"/>
        <end position="258"/>
    </location>
</feature>
<dbReference type="GO" id="GO:0007166">
    <property type="term" value="P:cell surface receptor signaling pathway"/>
    <property type="evidence" value="ECO:0007669"/>
    <property type="project" value="InterPro"/>
</dbReference>
<evidence type="ECO:0000256" key="2">
    <source>
        <dbReference type="ARBA" id="ARBA00022692"/>
    </source>
</evidence>
<dbReference type="PROSITE" id="PS50261">
    <property type="entry name" value="G_PROTEIN_RECEP_F2_4"/>
    <property type="match status" value="1"/>
</dbReference>
<evidence type="ECO:0000313" key="9">
    <source>
        <dbReference type="EMBL" id="KAF6729081.1"/>
    </source>
</evidence>
<evidence type="ECO:0000256" key="5">
    <source>
        <dbReference type="ARBA" id="ARBA00023157"/>
    </source>
</evidence>
<dbReference type="Gene3D" id="1.20.1070.10">
    <property type="entry name" value="Rhodopsin 7-helix transmembrane proteins"/>
    <property type="match status" value="1"/>
</dbReference>
<dbReference type="PROSITE" id="PS50221">
    <property type="entry name" value="GAIN_B"/>
    <property type="match status" value="1"/>
</dbReference>
<keyword evidence="3 6" id="KW-1133">Transmembrane helix</keyword>